<keyword evidence="4 6" id="KW-1133">Transmembrane helix</keyword>
<organism evidence="7 8">
    <name type="scientific">Aquincola tertiaricarbonis</name>
    <dbReference type="NCBI Taxonomy" id="391953"/>
    <lineage>
        <taxon>Bacteria</taxon>
        <taxon>Pseudomonadati</taxon>
        <taxon>Pseudomonadota</taxon>
        <taxon>Betaproteobacteria</taxon>
        <taxon>Burkholderiales</taxon>
        <taxon>Sphaerotilaceae</taxon>
        <taxon>Aquincola</taxon>
    </lineage>
</organism>
<keyword evidence="3 6" id="KW-0812">Transmembrane</keyword>
<feature type="transmembrane region" description="Helical" evidence="6">
    <location>
        <begin position="12"/>
        <end position="30"/>
    </location>
</feature>
<evidence type="ECO:0000256" key="1">
    <source>
        <dbReference type="ARBA" id="ARBA00004651"/>
    </source>
</evidence>
<keyword evidence="2" id="KW-1003">Cell membrane</keyword>
<gene>
    <name evidence="7" type="primary">lptG</name>
    <name evidence="7" type="ORF">MW290_12195</name>
</gene>
<keyword evidence="8" id="KW-1185">Reference proteome</keyword>
<dbReference type="Pfam" id="PF03739">
    <property type="entry name" value="LptF_LptG"/>
    <property type="match status" value="1"/>
</dbReference>
<dbReference type="RefSeq" id="WP_250194920.1">
    <property type="nucleotide sequence ID" value="NZ_CP097635.1"/>
</dbReference>
<feature type="transmembrane region" description="Helical" evidence="6">
    <location>
        <begin position="283"/>
        <end position="302"/>
    </location>
</feature>
<feature type="transmembrane region" description="Helical" evidence="6">
    <location>
        <begin position="309"/>
        <end position="330"/>
    </location>
</feature>
<dbReference type="EMBL" id="CP097635">
    <property type="protein sequence ID" value="URI06658.1"/>
    <property type="molecule type" value="Genomic_DNA"/>
</dbReference>
<name>A0ABY4S190_AQUTE</name>
<dbReference type="PANTHER" id="PTHR33529:SF2">
    <property type="entry name" value="LIPOPOLYSACCHARIDE EXPORT SYSTEM PERMEASE PROTEIN LPTG"/>
    <property type="match status" value="1"/>
</dbReference>
<dbReference type="Proteomes" id="UP001056201">
    <property type="component" value="Chromosome 1"/>
</dbReference>
<keyword evidence="5 6" id="KW-0472">Membrane</keyword>
<accession>A0ABY4S190</accession>
<evidence type="ECO:0000313" key="8">
    <source>
        <dbReference type="Proteomes" id="UP001056201"/>
    </source>
</evidence>
<feature type="transmembrane region" description="Helical" evidence="6">
    <location>
        <begin position="60"/>
        <end position="78"/>
    </location>
</feature>
<dbReference type="NCBIfam" id="TIGR04408">
    <property type="entry name" value="LptG_lptG"/>
    <property type="match status" value="1"/>
</dbReference>
<feature type="transmembrane region" description="Helical" evidence="6">
    <location>
        <begin position="342"/>
        <end position="364"/>
    </location>
</feature>
<sequence>MRTVRRLLYRDISGAVIFVAAAFLSLFFFIDFVDELDKVGRPGYTMASALLSGLLDMPGHFYELFPIAVLIGAIYAMSRLAQSSEFTILRTGGLGPVRALGLLAGLGAAFAVVTFVVGDYVAPASERQAVEVQARSQGGRELGRAGAWLKDRRSTPQGERNVSVNVQRTTADGVLQGIRIFEFDSDGRLLTRVSAASGRVSDGQWQLDDALVTHWPAEVANARITDERHASLAWPTTLTGDVVAAAVLPVSTMSTIELWRYSMHLSDQEQAAQRHAILFWKKALYPFACLVMMGLALPFAYMHARSGGVALKVFGGILLGISFVLLNNVASHLGLLRNWTPWVVAATPSLLYLLLSLAAFAWLVRYR</sequence>
<evidence type="ECO:0000256" key="5">
    <source>
        <dbReference type="ARBA" id="ARBA00023136"/>
    </source>
</evidence>
<feature type="transmembrane region" description="Helical" evidence="6">
    <location>
        <begin position="99"/>
        <end position="118"/>
    </location>
</feature>
<proteinExistence type="predicted"/>
<evidence type="ECO:0000256" key="6">
    <source>
        <dbReference type="SAM" id="Phobius"/>
    </source>
</evidence>
<evidence type="ECO:0000313" key="7">
    <source>
        <dbReference type="EMBL" id="URI06658.1"/>
    </source>
</evidence>
<evidence type="ECO:0000256" key="4">
    <source>
        <dbReference type="ARBA" id="ARBA00022989"/>
    </source>
</evidence>
<dbReference type="PANTHER" id="PTHR33529">
    <property type="entry name" value="SLR0882 PROTEIN-RELATED"/>
    <property type="match status" value="1"/>
</dbReference>
<protein>
    <submittedName>
        <fullName evidence="7">LPS export ABC transporter permease LptG</fullName>
    </submittedName>
</protein>
<dbReference type="InterPro" id="IPR005495">
    <property type="entry name" value="LptG/LptF_permease"/>
</dbReference>
<comment type="subcellular location">
    <subcellularLocation>
        <location evidence="1">Cell membrane</location>
        <topology evidence="1">Multi-pass membrane protein</topology>
    </subcellularLocation>
</comment>
<evidence type="ECO:0000256" key="2">
    <source>
        <dbReference type="ARBA" id="ARBA00022475"/>
    </source>
</evidence>
<reference evidence="7" key="1">
    <citation type="submission" date="2022-05" db="EMBL/GenBank/DDBJ databases">
        <title>An RpoN-dependent PEP-CTERM gene is involved in floc formation of an Aquincola tertiaricarbonis strain.</title>
        <authorList>
            <person name="Qiu D."/>
            <person name="Xia M."/>
        </authorList>
    </citation>
    <scope>NUCLEOTIDE SEQUENCE</scope>
    <source>
        <strain evidence="7">RN12</strain>
    </source>
</reference>
<evidence type="ECO:0000256" key="3">
    <source>
        <dbReference type="ARBA" id="ARBA00022692"/>
    </source>
</evidence>
<dbReference type="InterPro" id="IPR030923">
    <property type="entry name" value="LptG"/>
</dbReference>